<evidence type="ECO:0000313" key="1">
    <source>
        <dbReference type="Ensembl" id="ENSLCNP00005007569.1"/>
    </source>
</evidence>
<reference evidence="1" key="2">
    <citation type="submission" date="2025-09" db="UniProtKB">
        <authorList>
            <consortium name="Ensembl"/>
        </authorList>
    </citation>
    <scope>IDENTIFICATION</scope>
</reference>
<dbReference type="Proteomes" id="UP000472241">
    <property type="component" value="Unplaced"/>
</dbReference>
<reference evidence="1" key="1">
    <citation type="submission" date="2025-08" db="UniProtKB">
        <authorList>
            <consortium name="Ensembl"/>
        </authorList>
    </citation>
    <scope>IDENTIFICATION</scope>
</reference>
<dbReference type="AlphaFoldDB" id="A0A667G313"/>
<evidence type="ECO:0000313" key="2">
    <source>
        <dbReference type="Proteomes" id="UP000472241"/>
    </source>
</evidence>
<protein>
    <submittedName>
        <fullName evidence="1">Uncharacterized protein</fullName>
    </submittedName>
</protein>
<organism evidence="1 2">
    <name type="scientific">Lynx canadensis</name>
    <name type="common">Canada lynx</name>
    <name type="synonym">Felis canadensis</name>
    <dbReference type="NCBI Taxonomy" id="61383"/>
    <lineage>
        <taxon>Eukaryota</taxon>
        <taxon>Metazoa</taxon>
        <taxon>Chordata</taxon>
        <taxon>Craniata</taxon>
        <taxon>Vertebrata</taxon>
        <taxon>Euteleostomi</taxon>
        <taxon>Mammalia</taxon>
        <taxon>Eutheria</taxon>
        <taxon>Laurasiatheria</taxon>
        <taxon>Carnivora</taxon>
        <taxon>Feliformia</taxon>
        <taxon>Felidae</taxon>
        <taxon>Felinae</taxon>
        <taxon>Lynx</taxon>
    </lineage>
</organism>
<proteinExistence type="predicted"/>
<name>A0A667G313_LYNCA</name>
<sequence length="79" mass="8845">MKKWSKLHEKMLDVPNHQGREIKASWGTASFLASSARLEAPKTPPRCSLLSSLSWGPSVCPRITGRCLVVRVQPPHQIR</sequence>
<keyword evidence="2" id="KW-1185">Reference proteome</keyword>
<accession>A0A667G313</accession>
<dbReference type="Ensembl" id="ENSLCNT00005008494.1">
    <property type="protein sequence ID" value="ENSLCNP00005007569.1"/>
    <property type="gene ID" value="ENSLCNG00005004966.1"/>
</dbReference>